<protein>
    <submittedName>
        <fullName evidence="1">YcaQ family DNA glycosylase</fullName>
    </submittedName>
</protein>
<name>A0ABX6R9R4_PSEMX</name>
<sequence>MTLTLDHLRRYAVARSLFKPTTLSRAIQRLGFVQADPIRAPARAQDLTLRHRVADYRAGDLERRYPRLPLEEDFFVNYGFLPRAHHQLMHPRTAREAWTPARWKQAQAVLAFVSERGTAHPRDVDAHFGHGKTTNWFGGSSNASTQLLDAMHYRGLLRVARREGGTRVYAPRVGDATPVAMSDAEARLDALLDIIVRKYAPLPAASLGQLLAYLRRGVPQWESLRASALKRARQRLGTARIEGVDWYWPADEDPRSRRWKPDDQVRLLTPFDPVVWDRRRFEMFWGWTYRFEAYTPAPKRKLGYYALPVLWGDRVIGWANLSVVDGELRSTFGYVDGRGPKARAFQHALQVELDQVCVFLGLEDQSRDCL</sequence>
<gene>
    <name evidence="1" type="ORF">H4W19_14510</name>
</gene>
<dbReference type="EMBL" id="CP060028">
    <property type="protein sequence ID" value="QND79545.1"/>
    <property type="molecule type" value="Genomic_DNA"/>
</dbReference>
<dbReference type="Pfam" id="PF06224">
    <property type="entry name" value="AlkZ-like"/>
    <property type="match status" value="1"/>
</dbReference>
<dbReference type="PANTHER" id="PTHR30528:SF0">
    <property type="entry name" value="CYTOPLASMIC PROTEIN"/>
    <property type="match status" value="1"/>
</dbReference>
<evidence type="ECO:0000313" key="2">
    <source>
        <dbReference type="Proteomes" id="UP000515506"/>
    </source>
</evidence>
<evidence type="ECO:0000313" key="1">
    <source>
        <dbReference type="EMBL" id="QND79545.1"/>
    </source>
</evidence>
<organism evidence="1 2">
    <name type="scientific">Pseudoxanthomonas mexicana</name>
    <dbReference type="NCBI Taxonomy" id="128785"/>
    <lineage>
        <taxon>Bacteria</taxon>
        <taxon>Pseudomonadati</taxon>
        <taxon>Pseudomonadota</taxon>
        <taxon>Gammaproteobacteria</taxon>
        <taxon>Lysobacterales</taxon>
        <taxon>Lysobacteraceae</taxon>
        <taxon>Pseudoxanthomonas</taxon>
    </lineage>
</organism>
<accession>A0ABX6R9R4</accession>
<dbReference type="PANTHER" id="PTHR30528">
    <property type="entry name" value="CYTOPLASMIC PROTEIN"/>
    <property type="match status" value="1"/>
</dbReference>
<proteinExistence type="predicted"/>
<dbReference type="RefSeq" id="WP_185894875.1">
    <property type="nucleotide sequence ID" value="NZ_CP060028.1"/>
</dbReference>
<keyword evidence="2" id="KW-1185">Reference proteome</keyword>
<reference evidence="1 2" key="1">
    <citation type="submission" date="2020-08" db="EMBL/GenBank/DDBJ databases">
        <title>Streptomycin resistant and MDR strain, P. mexicana.</title>
        <authorList>
            <person name="Ganesh-kumar S."/>
            <person name="Zhe T."/>
            <person name="Yu Z."/>
            <person name="Min Y."/>
        </authorList>
    </citation>
    <scope>NUCLEOTIDE SEQUENCE [LARGE SCALE GENOMIC DNA]</scope>
    <source>
        <strain evidence="1 2">GTZY</strain>
    </source>
</reference>
<dbReference type="Proteomes" id="UP000515506">
    <property type="component" value="Chromosome"/>
</dbReference>
<dbReference type="InterPro" id="IPR009351">
    <property type="entry name" value="AlkZ-like"/>
</dbReference>